<accession>A0ABV0NW20</accession>
<protein>
    <submittedName>
        <fullName evidence="1">Uncharacterized protein</fullName>
    </submittedName>
</protein>
<name>A0ABV0NW20_9TELE</name>
<sequence length="125" mass="14008">MRTKLSAALFLAAPDYFPVVEEGTKRLTTPKLHRRSRLTNSGAQRPAAEHLRGSIMGDFLYRKASSSVTGSSSRTHRCNRYPHFPQDAALKSVHLLESSWKNVSTFPIISSRNFITKIIPTPNLL</sequence>
<gene>
    <name evidence="1" type="ORF">GOODEAATRI_019671</name>
</gene>
<proteinExistence type="predicted"/>
<keyword evidence="2" id="KW-1185">Reference proteome</keyword>
<evidence type="ECO:0000313" key="1">
    <source>
        <dbReference type="EMBL" id="MEQ2175611.1"/>
    </source>
</evidence>
<dbReference type="EMBL" id="JAHRIO010051742">
    <property type="protein sequence ID" value="MEQ2175611.1"/>
    <property type="molecule type" value="Genomic_DNA"/>
</dbReference>
<organism evidence="1 2">
    <name type="scientific">Goodea atripinnis</name>
    <dbReference type="NCBI Taxonomy" id="208336"/>
    <lineage>
        <taxon>Eukaryota</taxon>
        <taxon>Metazoa</taxon>
        <taxon>Chordata</taxon>
        <taxon>Craniata</taxon>
        <taxon>Vertebrata</taxon>
        <taxon>Euteleostomi</taxon>
        <taxon>Actinopterygii</taxon>
        <taxon>Neopterygii</taxon>
        <taxon>Teleostei</taxon>
        <taxon>Neoteleostei</taxon>
        <taxon>Acanthomorphata</taxon>
        <taxon>Ovalentaria</taxon>
        <taxon>Atherinomorphae</taxon>
        <taxon>Cyprinodontiformes</taxon>
        <taxon>Goodeidae</taxon>
        <taxon>Goodea</taxon>
    </lineage>
</organism>
<evidence type="ECO:0000313" key="2">
    <source>
        <dbReference type="Proteomes" id="UP001476798"/>
    </source>
</evidence>
<comment type="caution">
    <text evidence="1">The sequence shown here is derived from an EMBL/GenBank/DDBJ whole genome shotgun (WGS) entry which is preliminary data.</text>
</comment>
<dbReference type="Proteomes" id="UP001476798">
    <property type="component" value="Unassembled WGS sequence"/>
</dbReference>
<reference evidence="1 2" key="1">
    <citation type="submission" date="2021-06" db="EMBL/GenBank/DDBJ databases">
        <authorList>
            <person name="Palmer J.M."/>
        </authorList>
    </citation>
    <scope>NUCLEOTIDE SEQUENCE [LARGE SCALE GENOMIC DNA]</scope>
    <source>
        <strain evidence="1 2">GA_2019</strain>
        <tissue evidence="1">Muscle</tissue>
    </source>
</reference>